<sequence length="698" mass="77172">MPTTEGTVERDGASVHWEVYGEDGPTILLAPTWELVHSRNWKMQVSFLARHYRVVLFDAVGNGKSSRPADAGRYSWGNRDADAIAVLDATGTERCVVVGYSMGGELALTLAALHPERVDGVVTIGAAHEWVVPMVDRAAPVAPAPGEKPEGWAKYDPDYWRTDYRDFAEWFVAQVVSDPHSTKAWDDGVGWAMETTGDVLAALEEDYADLDLEDMERRIRSIDVPVLLLHGTDDQIVHPGSSELMHAWIPGSDLVLIEGSGHSPHTRFPVKVNHLIKGFADRVYGLRDEAATWHVGIARPKTALYLSSPIGLGHARRDIAIAGELRTLHPDLQIDWLAQDPVTRVLDAAGERIHEASAALAGESAHIESECSDHSLAVFQSLRTMDEILVHNFMVFDEVAQRGEYDLIIADESWEVDHYLHENPNLKRGALAWMTDFVGYLPIPERGAREAAVVADYNQEMITHVERYGRVRDAAVFVGSPDDIVPDRFGEGMPLIRDWTEEHFDFAGYVTGFDPAALGSREALRAELGYRDDERVCIVSVGGSGVGTDLIRRVVASYPEAKRAIPELRMIVVTGPRIDPATLPQIDGVEYRAYVDRLYRHLAACDLAIVQGGLTTTMELAACRVPFIYVPLRDHFEQNFHVRARLDRYRAGRCMQYSELSPDALASAMASLVGAPVDYRPVETDGAARAAAMIGKLL</sequence>
<dbReference type="SUPFAM" id="SSF53756">
    <property type="entry name" value="UDP-Glycosyltransferase/glycogen phosphorylase"/>
    <property type="match status" value="1"/>
</dbReference>
<evidence type="ECO:0000313" key="3">
    <source>
        <dbReference type="EMBL" id="GLI29142.1"/>
    </source>
</evidence>
<organism evidence="3 4">
    <name type="scientific">Agromyces rhizosphaerae</name>
    <dbReference type="NCBI Taxonomy" id="88374"/>
    <lineage>
        <taxon>Bacteria</taxon>
        <taxon>Bacillati</taxon>
        <taxon>Actinomycetota</taxon>
        <taxon>Actinomycetes</taxon>
        <taxon>Micrococcales</taxon>
        <taxon>Microbacteriaceae</taxon>
        <taxon>Agromyces</taxon>
    </lineage>
</organism>
<gene>
    <name evidence="3" type="ORF">ARHIZOSPH14_33840</name>
</gene>
<accession>A0A9W6CYQ7</accession>
<keyword evidence="4" id="KW-1185">Reference proteome</keyword>
<dbReference type="GO" id="GO:0016758">
    <property type="term" value="F:hexosyltransferase activity"/>
    <property type="evidence" value="ECO:0007669"/>
    <property type="project" value="InterPro"/>
</dbReference>
<dbReference type="InterPro" id="IPR050266">
    <property type="entry name" value="AB_hydrolase_sf"/>
</dbReference>
<dbReference type="GO" id="GO:0016020">
    <property type="term" value="C:membrane"/>
    <property type="evidence" value="ECO:0007669"/>
    <property type="project" value="TreeGrafter"/>
</dbReference>
<comment type="caution">
    <text evidence="3">The sequence shown here is derived from an EMBL/GenBank/DDBJ whole genome shotgun (WGS) entry which is preliminary data.</text>
</comment>
<dbReference type="AlphaFoldDB" id="A0A9W6CYQ7"/>
<dbReference type="PANTHER" id="PTHR43798">
    <property type="entry name" value="MONOACYLGLYCEROL LIPASE"/>
    <property type="match status" value="1"/>
</dbReference>
<dbReference type="Gene3D" id="3.40.50.2000">
    <property type="entry name" value="Glycogen Phosphorylase B"/>
    <property type="match status" value="1"/>
</dbReference>
<dbReference type="Gene3D" id="3.40.50.1820">
    <property type="entry name" value="alpha/beta hydrolase"/>
    <property type="match status" value="1"/>
</dbReference>
<evidence type="ECO:0000259" key="2">
    <source>
        <dbReference type="Pfam" id="PF04101"/>
    </source>
</evidence>
<dbReference type="PRINTS" id="PR00111">
    <property type="entry name" value="ABHYDROLASE"/>
</dbReference>
<evidence type="ECO:0008006" key="5">
    <source>
        <dbReference type="Google" id="ProtNLM"/>
    </source>
</evidence>
<evidence type="ECO:0000259" key="1">
    <source>
        <dbReference type="Pfam" id="PF00561"/>
    </source>
</evidence>
<reference evidence="3" key="1">
    <citation type="submission" date="2022-12" db="EMBL/GenBank/DDBJ databases">
        <title>Reference genome sequencing for broad-spectrum identification of bacterial and archaeal isolates by mass spectrometry.</title>
        <authorList>
            <person name="Sekiguchi Y."/>
            <person name="Tourlousse D.M."/>
        </authorList>
    </citation>
    <scope>NUCLEOTIDE SEQUENCE</scope>
    <source>
        <strain evidence="3">14</strain>
    </source>
</reference>
<dbReference type="GO" id="GO:0047372">
    <property type="term" value="F:monoacylglycerol lipase activity"/>
    <property type="evidence" value="ECO:0007669"/>
    <property type="project" value="TreeGrafter"/>
</dbReference>
<dbReference type="Pfam" id="PF00561">
    <property type="entry name" value="Abhydrolase_1"/>
    <property type="match status" value="1"/>
</dbReference>
<dbReference type="Proteomes" id="UP001144396">
    <property type="component" value="Unassembled WGS sequence"/>
</dbReference>
<protein>
    <recommendedName>
        <fullName evidence="5">Alpha/beta fold hydrolase</fullName>
    </recommendedName>
</protein>
<dbReference type="EMBL" id="BSDP01000001">
    <property type="protein sequence ID" value="GLI29142.1"/>
    <property type="molecule type" value="Genomic_DNA"/>
</dbReference>
<proteinExistence type="predicted"/>
<feature type="domain" description="AB hydrolase-1" evidence="1">
    <location>
        <begin position="25"/>
        <end position="265"/>
    </location>
</feature>
<dbReference type="SUPFAM" id="SSF53474">
    <property type="entry name" value="alpha/beta-Hydrolases"/>
    <property type="match status" value="1"/>
</dbReference>
<evidence type="ECO:0000313" key="4">
    <source>
        <dbReference type="Proteomes" id="UP001144396"/>
    </source>
</evidence>
<dbReference type="GO" id="GO:0046464">
    <property type="term" value="P:acylglycerol catabolic process"/>
    <property type="evidence" value="ECO:0007669"/>
    <property type="project" value="TreeGrafter"/>
</dbReference>
<dbReference type="InterPro" id="IPR000073">
    <property type="entry name" value="AB_hydrolase_1"/>
</dbReference>
<name>A0A9W6CYQ7_9MICO</name>
<dbReference type="Pfam" id="PF04101">
    <property type="entry name" value="Glyco_tran_28_C"/>
    <property type="match status" value="1"/>
</dbReference>
<dbReference type="InterPro" id="IPR007235">
    <property type="entry name" value="Glyco_trans_28_C"/>
</dbReference>
<feature type="domain" description="Glycosyl transferase family 28 C-terminal" evidence="2">
    <location>
        <begin position="540"/>
        <end position="673"/>
    </location>
</feature>
<dbReference type="InterPro" id="IPR029058">
    <property type="entry name" value="AB_hydrolase_fold"/>
</dbReference>
<dbReference type="PANTHER" id="PTHR43798:SF5">
    <property type="entry name" value="MONOACYLGLYCEROL LIPASE ABHD6"/>
    <property type="match status" value="1"/>
</dbReference>